<evidence type="ECO:0000256" key="3">
    <source>
        <dbReference type="ARBA" id="ARBA00023143"/>
    </source>
</evidence>
<dbReference type="GO" id="GO:0005198">
    <property type="term" value="F:structural molecule activity"/>
    <property type="evidence" value="ECO:0007669"/>
    <property type="project" value="UniProtKB-UniRule"/>
</dbReference>
<comment type="function">
    <text evidence="4">Flagellin is the subunit protein which polymerizes to form the filaments of bacterial flagella.</text>
</comment>
<evidence type="ECO:0000313" key="8">
    <source>
        <dbReference type="EMBL" id="CAB1128032.1"/>
    </source>
</evidence>
<evidence type="ECO:0000256" key="4">
    <source>
        <dbReference type="RuleBase" id="RU362073"/>
    </source>
</evidence>
<dbReference type="Pfam" id="PF00700">
    <property type="entry name" value="Flagellin_C"/>
    <property type="match status" value="1"/>
</dbReference>
<reference evidence="8 9" key="1">
    <citation type="submission" date="2020-02" db="EMBL/GenBank/DDBJ databases">
        <authorList>
            <person name="Hogendoorn C."/>
        </authorList>
    </citation>
    <scope>NUCLEOTIDE SEQUENCE [LARGE SCALE GENOMIC DNA]</scope>
    <source>
        <strain evidence="8">R501</strain>
    </source>
</reference>
<dbReference type="InterPro" id="IPR001029">
    <property type="entry name" value="Flagellin_N"/>
</dbReference>
<keyword evidence="8" id="KW-0969">Cilium</keyword>
<dbReference type="EMBL" id="LR778114">
    <property type="protein sequence ID" value="CAB1128032.1"/>
    <property type="molecule type" value="Genomic_DNA"/>
</dbReference>
<feature type="domain" description="Flagellin N-terminal" evidence="6">
    <location>
        <begin position="3"/>
        <end position="139"/>
    </location>
</feature>
<feature type="domain" description="Flagellin C-terminal" evidence="7">
    <location>
        <begin position="305"/>
        <end position="388"/>
    </location>
</feature>
<keyword evidence="3 4" id="KW-0975">Bacterial flagellum</keyword>
<evidence type="ECO:0000259" key="6">
    <source>
        <dbReference type="Pfam" id="PF00669"/>
    </source>
</evidence>
<keyword evidence="9" id="KW-1185">Reference proteome</keyword>
<evidence type="ECO:0000256" key="5">
    <source>
        <dbReference type="SAM" id="Coils"/>
    </source>
</evidence>
<dbReference type="KEGG" id="hfv:R50_0526"/>
<dbReference type="PANTHER" id="PTHR42792">
    <property type="entry name" value="FLAGELLIN"/>
    <property type="match status" value="1"/>
</dbReference>
<name>A0A6F8ZEZ7_9FIRM</name>
<gene>
    <name evidence="8" type="ORF">R50_0526</name>
</gene>
<dbReference type="SUPFAM" id="SSF64518">
    <property type="entry name" value="Phase 1 flagellin"/>
    <property type="match status" value="1"/>
</dbReference>
<dbReference type="InterPro" id="IPR001492">
    <property type="entry name" value="Flagellin"/>
</dbReference>
<feature type="coiled-coil region" evidence="5">
    <location>
        <begin position="324"/>
        <end position="351"/>
    </location>
</feature>
<dbReference type="GO" id="GO:0005576">
    <property type="term" value="C:extracellular region"/>
    <property type="evidence" value="ECO:0007669"/>
    <property type="project" value="UniProtKB-SubCell"/>
</dbReference>
<dbReference type="AlphaFoldDB" id="A0A6F8ZEZ7"/>
<comment type="similarity">
    <text evidence="1 4">Belongs to the bacterial flagellin family.</text>
</comment>
<keyword evidence="4" id="KW-0964">Secreted</keyword>
<dbReference type="Gene3D" id="1.20.1330.10">
    <property type="entry name" value="f41 fragment of flagellin, N-terminal domain"/>
    <property type="match status" value="1"/>
</dbReference>
<dbReference type="Gene3D" id="6.10.10.10">
    <property type="entry name" value="Flagellar export chaperone, C-terminal domain"/>
    <property type="match status" value="1"/>
</dbReference>
<dbReference type="Proteomes" id="UP000503399">
    <property type="component" value="Chromosome"/>
</dbReference>
<evidence type="ECO:0000256" key="1">
    <source>
        <dbReference type="ARBA" id="ARBA00005709"/>
    </source>
</evidence>
<evidence type="ECO:0000313" key="9">
    <source>
        <dbReference type="Proteomes" id="UP000503399"/>
    </source>
</evidence>
<proteinExistence type="inferred from homology"/>
<dbReference type="InterPro" id="IPR046358">
    <property type="entry name" value="Flagellin_C"/>
</dbReference>
<accession>A0A6F8ZEZ7</accession>
<dbReference type="PANTHER" id="PTHR42792:SF2">
    <property type="entry name" value="FLAGELLIN"/>
    <property type="match status" value="1"/>
</dbReference>
<evidence type="ECO:0000259" key="7">
    <source>
        <dbReference type="Pfam" id="PF00700"/>
    </source>
</evidence>
<keyword evidence="5" id="KW-0175">Coiled coil</keyword>
<comment type="subcellular location">
    <subcellularLocation>
        <location evidence="4">Secreted</location>
    </subcellularLocation>
    <subcellularLocation>
        <location evidence="4">Bacterial flagellum</location>
    </subcellularLocation>
</comment>
<evidence type="ECO:0000256" key="2">
    <source>
        <dbReference type="ARBA" id="ARBA00020110"/>
    </source>
</evidence>
<dbReference type="PRINTS" id="PR00207">
    <property type="entry name" value="FLAGELLIN"/>
</dbReference>
<protein>
    <recommendedName>
        <fullName evidence="2 4">Flagellin</fullName>
    </recommendedName>
</protein>
<dbReference type="GO" id="GO:0009288">
    <property type="term" value="C:bacterial-type flagellum"/>
    <property type="evidence" value="ECO:0007669"/>
    <property type="project" value="UniProtKB-SubCell"/>
</dbReference>
<organism evidence="8 9">
    <name type="scientific">Candidatus Hydrogenisulfobacillus filiaventi</name>
    <dbReference type="NCBI Taxonomy" id="2707344"/>
    <lineage>
        <taxon>Bacteria</taxon>
        <taxon>Bacillati</taxon>
        <taxon>Bacillota</taxon>
        <taxon>Clostridia</taxon>
        <taxon>Eubacteriales</taxon>
        <taxon>Clostridiales Family XVII. Incertae Sedis</taxon>
        <taxon>Candidatus Hydrogenisulfobacillus</taxon>
    </lineage>
</organism>
<keyword evidence="8" id="KW-0966">Cell projection</keyword>
<dbReference type="InterPro" id="IPR042187">
    <property type="entry name" value="Flagellin_C_sub2"/>
</dbReference>
<keyword evidence="8" id="KW-0282">Flagellum</keyword>
<dbReference type="Gene3D" id="3.30.70.2120">
    <property type="match status" value="1"/>
</dbReference>
<dbReference type="Pfam" id="PF00669">
    <property type="entry name" value="Flagellin_N"/>
    <property type="match status" value="1"/>
</dbReference>
<sequence>MIINTNVPALFAENALQQTATTMQTLQEELSTGYQINSPADNPAGLAIATLMQGELGGLNEATNNANQATNLLTTANGGIQNDVQIVQQIQQLAVQASSTTNSTQDLNDIQAQINQLISQLNSNAKSINYNGLTLMDGAYSGAASVVSNIGGTNAIQAVYLGADSADLSVSSATITIQVATSATVDTATVSLQAVENGVTVAATVSLTFASSASMITAQLVNGTPGDSNAGSFSVEFNPASVAAAGSSGVSGEFTVNVGSPLQFQVGPTQGTENVVNAYLGKVTANTLGLSNINVVNNAQYAITQAQQALSMLTNAQGQIGAQMDQLNYTIQNLQTENTNLQAARATIMDANMAQVTSQFAQEQILEQTGLQALAGANALPQLVLKLLG</sequence>